<name>A0A9Q0FLV3_9ROSI</name>
<comment type="caution">
    <text evidence="2">The sequence shown here is derived from an EMBL/GenBank/DDBJ whole genome shotgun (WGS) entry which is preliminary data.</text>
</comment>
<evidence type="ECO:0000313" key="2">
    <source>
        <dbReference type="EMBL" id="KAJ4832822.1"/>
    </source>
</evidence>
<dbReference type="EMBL" id="JAKUCV010005065">
    <property type="protein sequence ID" value="KAJ4832822.1"/>
    <property type="molecule type" value="Genomic_DNA"/>
</dbReference>
<dbReference type="AlphaFoldDB" id="A0A9Q0FLV3"/>
<keyword evidence="3" id="KW-1185">Reference proteome</keyword>
<sequence length="127" mass="14651">MSESQASRSRICRNLMVITDLDMAAAQQLLQLSDEDNSPTNSCTERKKEKSKNKKRKFVEYRDCDHGSRSSSSSHQVEITSKVIEEIFGKEEVEEEVLRPRKRKYRSLLSIYKEVPRLSIAGEGKVR</sequence>
<dbReference type="Proteomes" id="UP001141552">
    <property type="component" value="Unassembled WGS sequence"/>
</dbReference>
<proteinExistence type="predicted"/>
<reference evidence="2" key="2">
    <citation type="journal article" date="2023" name="Plants (Basel)">
        <title>Annotation of the Turnera subulata (Passifloraceae) Draft Genome Reveals the S-Locus Evolved after the Divergence of Turneroideae from Passifloroideae in a Stepwise Manner.</title>
        <authorList>
            <person name="Henning P.M."/>
            <person name="Roalson E.H."/>
            <person name="Mir W."/>
            <person name="McCubbin A.G."/>
            <person name="Shore J.S."/>
        </authorList>
    </citation>
    <scope>NUCLEOTIDE SEQUENCE</scope>
    <source>
        <strain evidence="2">F60SS</strain>
    </source>
</reference>
<protein>
    <submittedName>
        <fullName evidence="2">Uncharacterized protein</fullName>
    </submittedName>
</protein>
<feature type="compositionally biased region" description="Basic and acidic residues" evidence="1">
    <location>
        <begin position="58"/>
        <end position="68"/>
    </location>
</feature>
<reference evidence="2" key="1">
    <citation type="submission" date="2022-02" db="EMBL/GenBank/DDBJ databases">
        <authorList>
            <person name="Henning P.M."/>
            <person name="McCubbin A.G."/>
            <person name="Shore J.S."/>
        </authorList>
    </citation>
    <scope>NUCLEOTIDE SEQUENCE</scope>
    <source>
        <strain evidence="2">F60SS</strain>
        <tissue evidence="2">Leaves</tissue>
    </source>
</reference>
<feature type="region of interest" description="Disordered" evidence="1">
    <location>
        <begin position="32"/>
        <end position="77"/>
    </location>
</feature>
<evidence type="ECO:0000256" key="1">
    <source>
        <dbReference type="SAM" id="MobiDB-lite"/>
    </source>
</evidence>
<gene>
    <name evidence="2" type="ORF">Tsubulata_029182</name>
</gene>
<evidence type="ECO:0000313" key="3">
    <source>
        <dbReference type="Proteomes" id="UP001141552"/>
    </source>
</evidence>
<organism evidence="2 3">
    <name type="scientific">Turnera subulata</name>
    <dbReference type="NCBI Taxonomy" id="218843"/>
    <lineage>
        <taxon>Eukaryota</taxon>
        <taxon>Viridiplantae</taxon>
        <taxon>Streptophyta</taxon>
        <taxon>Embryophyta</taxon>
        <taxon>Tracheophyta</taxon>
        <taxon>Spermatophyta</taxon>
        <taxon>Magnoliopsida</taxon>
        <taxon>eudicotyledons</taxon>
        <taxon>Gunneridae</taxon>
        <taxon>Pentapetalae</taxon>
        <taxon>rosids</taxon>
        <taxon>fabids</taxon>
        <taxon>Malpighiales</taxon>
        <taxon>Passifloraceae</taxon>
        <taxon>Turnera</taxon>
    </lineage>
</organism>
<accession>A0A9Q0FLV3</accession>